<keyword evidence="8" id="KW-1185">Reference proteome</keyword>
<dbReference type="OrthoDB" id="4473401at2759"/>
<keyword evidence="3" id="KW-1015">Disulfide bond</keyword>
<organism evidence="7 8">
    <name type="scientific">Gallus gallus</name>
    <name type="common">Chicken</name>
    <dbReference type="NCBI Taxonomy" id="9031"/>
    <lineage>
        <taxon>Eukaryota</taxon>
        <taxon>Metazoa</taxon>
        <taxon>Chordata</taxon>
        <taxon>Craniata</taxon>
        <taxon>Vertebrata</taxon>
        <taxon>Euteleostomi</taxon>
        <taxon>Archelosauria</taxon>
        <taxon>Archosauria</taxon>
        <taxon>Dinosauria</taxon>
        <taxon>Saurischia</taxon>
        <taxon>Theropoda</taxon>
        <taxon>Coelurosauria</taxon>
        <taxon>Aves</taxon>
        <taxon>Neognathae</taxon>
        <taxon>Galloanserae</taxon>
        <taxon>Galliformes</taxon>
        <taxon>Phasianidae</taxon>
        <taxon>Phasianinae</taxon>
        <taxon>Gallus</taxon>
    </lineage>
</organism>
<dbReference type="PROSITE" id="PS00280">
    <property type="entry name" value="BPTI_KUNITZ_1"/>
    <property type="match status" value="1"/>
</dbReference>
<dbReference type="InterPro" id="IPR036880">
    <property type="entry name" value="Kunitz_BPTI_sf"/>
</dbReference>
<feature type="domain" description="BPTI/Kunitz inhibitor" evidence="6">
    <location>
        <begin position="49"/>
        <end position="99"/>
    </location>
</feature>
<keyword evidence="4" id="KW-0812">Transmembrane</keyword>
<dbReference type="RefSeq" id="XP_040511049.1">
    <property type="nucleotide sequence ID" value="XM_040655115.2"/>
</dbReference>
<evidence type="ECO:0000256" key="2">
    <source>
        <dbReference type="ARBA" id="ARBA00022900"/>
    </source>
</evidence>
<feature type="signal peptide" evidence="5">
    <location>
        <begin position="1"/>
        <end position="19"/>
    </location>
</feature>
<reference evidence="7" key="3">
    <citation type="submission" date="2025-09" db="UniProtKB">
        <authorList>
            <consortium name="Ensembl"/>
        </authorList>
    </citation>
    <scope>IDENTIFICATION</scope>
    <source>
        <strain evidence="7">broiler</strain>
    </source>
</reference>
<reference evidence="7" key="1">
    <citation type="submission" date="2020-11" db="EMBL/GenBank/DDBJ databases">
        <title>Gallus gallus (Chicken) genome, bGalGal1, GRCg7b, maternal haplotype autosomes + Z &amp; W.</title>
        <authorList>
            <person name="Warren W."/>
            <person name="Formenti G."/>
            <person name="Fedrigo O."/>
            <person name="Haase B."/>
            <person name="Mountcastle J."/>
            <person name="Balacco J."/>
            <person name="Tracey A."/>
            <person name="Schneider V."/>
            <person name="Okimoto R."/>
            <person name="Cheng H."/>
            <person name="Hawken R."/>
            <person name="Howe K."/>
            <person name="Jarvis E.D."/>
        </authorList>
    </citation>
    <scope>NUCLEOTIDE SEQUENCE [LARGE SCALE GENOMIC DNA]</scope>
    <source>
        <strain evidence="7">Broiler</strain>
    </source>
</reference>
<keyword evidence="1" id="KW-0646">Protease inhibitor</keyword>
<dbReference type="Pfam" id="PF00014">
    <property type="entry name" value="Kunitz_BPTI"/>
    <property type="match status" value="1"/>
</dbReference>
<accession>A0A8V0Y0V6</accession>
<feature type="chain" id="PRO_5036496580" description="BPTI/Kunitz inhibitor domain-containing protein" evidence="5">
    <location>
        <begin position="20"/>
        <end position="157"/>
    </location>
</feature>
<evidence type="ECO:0000313" key="8">
    <source>
        <dbReference type="Proteomes" id="UP000000539"/>
    </source>
</evidence>
<name>A0A8V0Y0V6_CHICK</name>
<keyword evidence="4" id="KW-0472">Membrane</keyword>
<gene>
    <name evidence="7" type="primary">LOC107051508</name>
</gene>
<keyword evidence="2" id="KW-0722">Serine protease inhibitor</keyword>
<dbReference type="GeneID" id="107051508"/>
<dbReference type="InterPro" id="IPR020901">
    <property type="entry name" value="Prtase_inh_Kunz-CS"/>
</dbReference>
<dbReference type="PANTHER" id="PTHR47247:SF1">
    <property type="entry name" value="KUNITZ-TYPE PROTEASE INHIBITOR 2"/>
    <property type="match status" value="1"/>
</dbReference>
<dbReference type="AlphaFoldDB" id="A0A8V0Y0V6"/>
<evidence type="ECO:0000313" key="7">
    <source>
        <dbReference type="Ensembl" id="ENSGALP00010011939.1"/>
    </source>
</evidence>
<dbReference type="Proteomes" id="UP000000539">
    <property type="component" value="Chromosome 38"/>
</dbReference>
<dbReference type="GO" id="GO:0004867">
    <property type="term" value="F:serine-type endopeptidase inhibitor activity"/>
    <property type="evidence" value="ECO:0007669"/>
    <property type="project" value="UniProtKB-KW"/>
</dbReference>
<keyword evidence="4" id="KW-1133">Transmembrane helix</keyword>
<evidence type="ECO:0000256" key="4">
    <source>
        <dbReference type="SAM" id="Phobius"/>
    </source>
</evidence>
<dbReference type="SMART" id="SM00131">
    <property type="entry name" value="KU"/>
    <property type="match status" value="1"/>
</dbReference>
<dbReference type="PRINTS" id="PR00759">
    <property type="entry name" value="BASICPTASE"/>
</dbReference>
<dbReference type="SMR" id="A0A8V0Y0V6"/>
<dbReference type="GeneTree" id="ENSGT00940000160348"/>
<keyword evidence="5" id="KW-0732">Signal</keyword>
<dbReference type="FunCoup" id="A0A8V0Y0V6">
    <property type="interactions" value="1"/>
</dbReference>
<dbReference type="PANTHER" id="PTHR47247">
    <property type="entry name" value="KUNITZ-TYPE PROTEASE INHIBITOR 2"/>
    <property type="match status" value="1"/>
</dbReference>
<sequence length="157" mass="16723">MAAGPVLALLLLLPAGGGGVPGGPGSDAPSKAPPPDITAPWDSAYEELCAAPPLTGPCRAAFHRWFYSPQHRQCRPFIYGGCRGNRNNYRDREECLQRCGGGDGSSWHPTAVLLAVLLLAVLLLALLALLLTRPAATQRCHRRSRGADKERLMGSEA</sequence>
<evidence type="ECO:0000259" key="6">
    <source>
        <dbReference type="PROSITE" id="PS50279"/>
    </source>
</evidence>
<feature type="transmembrane region" description="Helical" evidence="4">
    <location>
        <begin position="111"/>
        <end position="132"/>
    </location>
</feature>
<dbReference type="RefSeq" id="XP_040550125.1">
    <property type="nucleotide sequence ID" value="XM_040694191.2"/>
</dbReference>
<reference evidence="7" key="2">
    <citation type="submission" date="2025-08" db="UniProtKB">
        <authorList>
            <consortium name="Ensembl"/>
        </authorList>
    </citation>
    <scope>IDENTIFICATION</scope>
    <source>
        <strain evidence="7">broiler</strain>
    </source>
</reference>
<dbReference type="FunFam" id="4.10.410.10:FF:000020">
    <property type="entry name" value="Collagen, type VI, alpha 3"/>
    <property type="match status" value="1"/>
</dbReference>
<evidence type="ECO:0000256" key="1">
    <source>
        <dbReference type="ARBA" id="ARBA00022690"/>
    </source>
</evidence>
<dbReference type="SUPFAM" id="SSF57362">
    <property type="entry name" value="BPTI-like"/>
    <property type="match status" value="1"/>
</dbReference>
<dbReference type="InterPro" id="IPR002223">
    <property type="entry name" value="Kunitz_BPTI"/>
</dbReference>
<protein>
    <recommendedName>
        <fullName evidence="6">BPTI/Kunitz inhibitor domain-containing protein</fullName>
    </recommendedName>
</protein>
<dbReference type="PROSITE" id="PS50279">
    <property type="entry name" value="BPTI_KUNITZ_2"/>
    <property type="match status" value="1"/>
</dbReference>
<dbReference type="Gene3D" id="4.10.410.10">
    <property type="entry name" value="Pancreatic trypsin inhibitor Kunitz domain"/>
    <property type="match status" value="1"/>
</dbReference>
<evidence type="ECO:0000256" key="5">
    <source>
        <dbReference type="SAM" id="SignalP"/>
    </source>
</evidence>
<evidence type="ECO:0000256" key="3">
    <source>
        <dbReference type="ARBA" id="ARBA00023157"/>
    </source>
</evidence>
<dbReference type="Ensembl" id="ENSGALT00010020629.1">
    <property type="protein sequence ID" value="ENSGALP00010011939.1"/>
    <property type="gene ID" value="ENSGALG00010008700.1"/>
</dbReference>
<proteinExistence type="predicted"/>